<evidence type="ECO:0000313" key="5">
    <source>
        <dbReference type="EMBL" id="EFV43262.1"/>
    </source>
</evidence>
<proteinExistence type="inferred from homology"/>
<organism evidence="5 6">
    <name type="scientific">Bilophila wadsworthia (strain 3_1_6)</name>
    <dbReference type="NCBI Taxonomy" id="563192"/>
    <lineage>
        <taxon>Bacteria</taxon>
        <taxon>Pseudomonadati</taxon>
        <taxon>Thermodesulfobacteriota</taxon>
        <taxon>Desulfovibrionia</taxon>
        <taxon>Desulfovibrionales</taxon>
        <taxon>Desulfovibrionaceae</taxon>
        <taxon>Bilophila</taxon>
    </lineage>
</organism>
<comment type="caution">
    <text evidence="5">The sequence shown here is derived from an EMBL/GenBank/DDBJ whole genome shotgun (WGS) entry which is preliminary data.</text>
</comment>
<keyword evidence="3" id="KW-0732">Signal</keyword>
<dbReference type="CDD" id="cd16896">
    <property type="entry name" value="LT_Slt70-like"/>
    <property type="match status" value="1"/>
</dbReference>
<gene>
    <name evidence="5" type="ORF">HMPREF0179_03003</name>
</gene>
<keyword evidence="6" id="KW-1185">Reference proteome</keyword>
<feature type="region of interest" description="Disordered" evidence="2">
    <location>
        <begin position="34"/>
        <end position="58"/>
    </location>
</feature>
<evidence type="ECO:0000256" key="3">
    <source>
        <dbReference type="SAM" id="SignalP"/>
    </source>
</evidence>
<reference evidence="5 6" key="2">
    <citation type="submission" date="2013-04" db="EMBL/GenBank/DDBJ databases">
        <title>The Genome Sequence of Bilophila wadsworthia 3_1_6.</title>
        <authorList>
            <consortium name="The Broad Institute Genomics Platform"/>
            <person name="Earl A."/>
            <person name="Ward D."/>
            <person name="Feldgarden M."/>
            <person name="Gevers D."/>
            <person name="Sibley C."/>
            <person name="Strauss J."/>
            <person name="Allen-Vercoe E."/>
            <person name="Walker B."/>
            <person name="Young S."/>
            <person name="Zeng Q."/>
            <person name="Gargeya S."/>
            <person name="Fitzgerald M."/>
            <person name="Haas B."/>
            <person name="Abouelleil A."/>
            <person name="Allen A.W."/>
            <person name="Alvarado L."/>
            <person name="Arachchi H.M."/>
            <person name="Berlin A.M."/>
            <person name="Chapman S.B."/>
            <person name="Gainer-Dewar J."/>
            <person name="Goldberg J."/>
            <person name="Griggs A."/>
            <person name="Gujja S."/>
            <person name="Hansen M."/>
            <person name="Howarth C."/>
            <person name="Imamovic A."/>
            <person name="Ireland A."/>
            <person name="Larimer J."/>
            <person name="McCowan C."/>
            <person name="Murphy C."/>
            <person name="Pearson M."/>
            <person name="Poon T.W."/>
            <person name="Priest M."/>
            <person name="Roberts A."/>
            <person name="Saif S."/>
            <person name="Shea T."/>
            <person name="Sisk P."/>
            <person name="Sykes S."/>
            <person name="Wortman J."/>
            <person name="Nusbaum C."/>
            <person name="Birren B."/>
        </authorList>
    </citation>
    <scope>NUCLEOTIDE SEQUENCE [LARGE SCALE GENOMIC DNA]</scope>
    <source>
        <strain evidence="5 6">3_1_6</strain>
    </source>
</reference>
<dbReference type="InterPro" id="IPR023346">
    <property type="entry name" value="Lysozyme-like_dom_sf"/>
</dbReference>
<reference evidence="5 6" key="1">
    <citation type="submission" date="2010-10" db="EMBL/GenBank/DDBJ databases">
        <authorList>
            <consortium name="The Broad Institute Genome Sequencing Platform"/>
            <person name="Ward D."/>
            <person name="Earl A."/>
            <person name="Feldgarden M."/>
            <person name="Young S.K."/>
            <person name="Gargeya S."/>
            <person name="Zeng Q."/>
            <person name="Alvarado L."/>
            <person name="Berlin A."/>
            <person name="Bochicchio J."/>
            <person name="Chapman S.B."/>
            <person name="Chen Z."/>
            <person name="Freedman E."/>
            <person name="Gellesch M."/>
            <person name="Goldberg J."/>
            <person name="Griggs A."/>
            <person name="Gujja S."/>
            <person name="Heilman E."/>
            <person name="Heiman D."/>
            <person name="Howarth C."/>
            <person name="Mehta T."/>
            <person name="Neiman D."/>
            <person name="Pearson M."/>
            <person name="Roberts A."/>
            <person name="Saif S."/>
            <person name="Shea T."/>
            <person name="Shenoy N."/>
            <person name="Sisk P."/>
            <person name="Stolte C."/>
            <person name="Sykes S."/>
            <person name="White J."/>
            <person name="Yandava C."/>
            <person name="Allen-Vercoe E."/>
            <person name="Sibley C."/>
            <person name="Ambrose C.E."/>
            <person name="Strauss J."/>
            <person name="Daigneault M."/>
            <person name="Haas B."/>
            <person name="Nusbaum C."/>
            <person name="Birren B."/>
        </authorList>
    </citation>
    <scope>NUCLEOTIDE SEQUENCE [LARGE SCALE GENOMIC DNA]</scope>
    <source>
        <strain evidence="5 6">3_1_6</strain>
    </source>
</reference>
<dbReference type="EMBL" id="ADCP02000001">
    <property type="protein sequence ID" value="EFV43262.1"/>
    <property type="molecule type" value="Genomic_DNA"/>
</dbReference>
<dbReference type="PANTHER" id="PTHR37423">
    <property type="entry name" value="SOLUBLE LYTIC MUREIN TRANSGLYCOSYLASE-RELATED"/>
    <property type="match status" value="1"/>
</dbReference>
<dbReference type="HOGENOM" id="CLU_1212888_0_0_7"/>
<dbReference type="eggNOG" id="COG0741">
    <property type="taxonomic scope" value="Bacteria"/>
</dbReference>
<dbReference type="Proteomes" id="UP000006034">
    <property type="component" value="Unassembled WGS sequence"/>
</dbReference>
<dbReference type="STRING" id="563192.HMPREF0179_03003"/>
<name>E5Y9Y5_BILW3</name>
<dbReference type="OrthoDB" id="9781970at2"/>
<accession>E5Y9Y5</accession>
<evidence type="ECO:0000256" key="2">
    <source>
        <dbReference type="SAM" id="MobiDB-lite"/>
    </source>
</evidence>
<dbReference type="Pfam" id="PF01464">
    <property type="entry name" value="SLT"/>
    <property type="match status" value="1"/>
</dbReference>
<comment type="similarity">
    <text evidence="1">Belongs to the transglycosylase Slt family.</text>
</comment>
<dbReference type="PANTHER" id="PTHR37423:SF2">
    <property type="entry name" value="MEMBRANE-BOUND LYTIC MUREIN TRANSGLYCOSYLASE C"/>
    <property type="match status" value="1"/>
</dbReference>
<feature type="domain" description="Transglycosylase SLT" evidence="4">
    <location>
        <begin position="109"/>
        <end position="213"/>
    </location>
</feature>
<feature type="chain" id="PRO_5003203329" description="Transglycosylase SLT domain-containing protein" evidence="3">
    <location>
        <begin position="22"/>
        <end position="228"/>
    </location>
</feature>
<dbReference type="GeneID" id="78084608"/>
<protein>
    <recommendedName>
        <fullName evidence="4">Transglycosylase SLT domain-containing protein</fullName>
    </recommendedName>
</protein>
<sequence length="228" mass="24450">MIRVLSFCLAAGMFVSGTASAGVILHEELSTDERPAQRLRPVHPGGQSESSLPPRPSIPTENLLDQMDIYALSPHAAALSLPRMVSPQLVLRAHAGKGTLPPPAVWRELVAKASGRYGLDPRLIAAVIKVESNFETIAESEKGAQGLMQLMPGTQQMLGVIDPFDPEANVDAGSRYLRQQIDRFGRLDLALAAYNAGPGNVLRYGGIPPFAETQAYVSKVLSLLDADN</sequence>
<dbReference type="AlphaFoldDB" id="E5Y9Y5"/>
<evidence type="ECO:0000313" key="6">
    <source>
        <dbReference type="Proteomes" id="UP000006034"/>
    </source>
</evidence>
<dbReference type="Gene3D" id="1.10.530.10">
    <property type="match status" value="1"/>
</dbReference>
<dbReference type="InterPro" id="IPR008258">
    <property type="entry name" value="Transglycosylase_SLT_dom_1"/>
</dbReference>
<dbReference type="SUPFAM" id="SSF53955">
    <property type="entry name" value="Lysozyme-like"/>
    <property type="match status" value="1"/>
</dbReference>
<evidence type="ECO:0000256" key="1">
    <source>
        <dbReference type="ARBA" id="ARBA00007734"/>
    </source>
</evidence>
<evidence type="ECO:0000259" key="4">
    <source>
        <dbReference type="Pfam" id="PF01464"/>
    </source>
</evidence>
<dbReference type="RefSeq" id="WP_005029309.1">
    <property type="nucleotide sequence ID" value="NZ_KE150238.1"/>
</dbReference>
<feature type="signal peptide" evidence="3">
    <location>
        <begin position="1"/>
        <end position="21"/>
    </location>
</feature>